<dbReference type="AlphaFoldDB" id="A0AAJ4RDF7"/>
<reference evidence="5" key="1">
    <citation type="submission" date="2018-03" db="EMBL/GenBank/DDBJ databases">
        <title>A comparative analysis of the Nautiliaceae.</title>
        <authorList>
            <person name="Grosche A."/>
            <person name="Smedile F."/>
            <person name="Vetriani C."/>
        </authorList>
    </citation>
    <scope>NUCLEOTIDE SEQUENCE [LARGE SCALE GENOMIC DNA]</scope>
    <source>
        <strain evidence="5">TB6</strain>
    </source>
</reference>
<feature type="coiled-coil region" evidence="1">
    <location>
        <begin position="19"/>
        <end position="71"/>
    </location>
</feature>
<evidence type="ECO:0000313" key="4">
    <source>
        <dbReference type="Proteomes" id="UP000272781"/>
    </source>
</evidence>
<dbReference type="RefSeq" id="WP_123351625.1">
    <property type="nucleotide sequence ID" value="NZ_CP027432.2"/>
</dbReference>
<proteinExistence type="predicted"/>
<evidence type="ECO:0000313" key="3">
    <source>
        <dbReference type="EMBL" id="ROR40712.1"/>
    </source>
</evidence>
<reference evidence="3 4" key="2">
    <citation type="submission" date="2018-11" db="EMBL/GenBank/DDBJ databases">
        <title>Genomic Encyclopedia of Type Strains, Phase IV (KMG-IV): sequencing the most valuable type-strain genomes for metagenomic binning, comparative biology and taxonomic classification.</title>
        <authorList>
            <person name="Goeker M."/>
        </authorList>
    </citation>
    <scope>NUCLEOTIDE SEQUENCE [LARGE SCALE GENOMIC DNA]</scope>
    <source>
        <strain evidence="3 4">DSM 27783</strain>
    </source>
</reference>
<dbReference type="Proteomes" id="UP000298805">
    <property type="component" value="Chromosome"/>
</dbReference>
<evidence type="ECO:0000256" key="1">
    <source>
        <dbReference type="SAM" id="Coils"/>
    </source>
</evidence>
<evidence type="ECO:0000313" key="2">
    <source>
        <dbReference type="EMBL" id="QCI28561.1"/>
    </source>
</evidence>
<accession>A0AAJ4RDF7</accession>
<dbReference type="EMBL" id="CP027432">
    <property type="protein sequence ID" value="QCI28561.1"/>
    <property type="molecule type" value="Genomic_DNA"/>
</dbReference>
<keyword evidence="5" id="KW-1185">Reference proteome</keyword>
<dbReference type="EMBL" id="RJVK01000001">
    <property type="protein sequence ID" value="ROR40712.1"/>
    <property type="molecule type" value="Genomic_DNA"/>
</dbReference>
<organism evidence="3 4">
    <name type="scientific">Caminibacter pacificus</name>
    <dbReference type="NCBI Taxonomy" id="1424653"/>
    <lineage>
        <taxon>Bacteria</taxon>
        <taxon>Pseudomonadati</taxon>
        <taxon>Campylobacterota</taxon>
        <taxon>Epsilonproteobacteria</taxon>
        <taxon>Nautiliales</taxon>
        <taxon>Nautiliaceae</taxon>
        <taxon>Caminibacter</taxon>
    </lineage>
</organism>
<name>A0AAJ4RDF7_9BACT</name>
<gene>
    <name evidence="2" type="ORF">C6V80_06175</name>
    <name evidence="3" type="ORF">EDC58_0191</name>
</gene>
<evidence type="ECO:0000313" key="5">
    <source>
        <dbReference type="Proteomes" id="UP000298805"/>
    </source>
</evidence>
<protein>
    <submittedName>
        <fullName evidence="3">Uncharacterized protein</fullName>
    </submittedName>
</protein>
<reference evidence="2" key="3">
    <citation type="submission" date="2019-06" db="EMBL/GenBank/DDBJ databases">
        <title>A comparative analysis of the Nautiliaceae.</title>
        <authorList>
            <person name="Grosche A."/>
            <person name="Smedile F."/>
            <person name="Vetriani C."/>
        </authorList>
    </citation>
    <scope>NUCLEOTIDE SEQUENCE</scope>
    <source>
        <strain evidence="2">TB6</strain>
    </source>
</reference>
<sequence>MKKFLAVVGITSMLFAANSADIDKKLDLILQQIQQLKQEVKAKDKEIEKLKKELKTQQKEIKNQAKKTQEEFAIKSCDKIKVVSLKYKFKKIVFPYYELTITLKNTYPKTVVYLQGNLYAEDKDDGTKVLKDYIDRDIVLKPGEEVTIHKKHMVDGDLEMYLKDEKPENLKLYFIVTKAKFKDGTWLKCGLF</sequence>
<dbReference type="Proteomes" id="UP000272781">
    <property type="component" value="Unassembled WGS sequence"/>
</dbReference>
<keyword evidence="1" id="KW-0175">Coiled coil</keyword>